<keyword evidence="3" id="KW-1185">Reference proteome</keyword>
<dbReference type="PROSITE" id="PS51257">
    <property type="entry name" value="PROKAR_LIPOPROTEIN"/>
    <property type="match status" value="1"/>
</dbReference>
<dbReference type="InterPro" id="IPR051043">
    <property type="entry name" value="Sulfatase_Mod_Factor_Kinase"/>
</dbReference>
<dbReference type="SUPFAM" id="SSF56436">
    <property type="entry name" value="C-type lectin-like"/>
    <property type="match status" value="1"/>
</dbReference>
<dbReference type="PANTHER" id="PTHR23150">
    <property type="entry name" value="SULFATASE MODIFYING FACTOR 1, 2"/>
    <property type="match status" value="1"/>
</dbReference>
<protein>
    <submittedName>
        <fullName evidence="2">Sulfatase modifying factor 1</fullName>
        <ecNumber evidence="2">1.8.3.7</ecNumber>
    </submittedName>
</protein>
<dbReference type="InterPro" id="IPR016187">
    <property type="entry name" value="CTDL_fold"/>
</dbReference>
<accession>A0ABV2QFR4</accession>
<keyword evidence="2" id="KW-0560">Oxidoreductase</keyword>
<dbReference type="EMBL" id="JBEPSH010000012">
    <property type="protein sequence ID" value="MET4579860.1"/>
    <property type="molecule type" value="Genomic_DNA"/>
</dbReference>
<gene>
    <name evidence="2" type="ORF">ABIE13_004997</name>
</gene>
<name>A0ABV2QFR4_9BURK</name>
<comment type="caution">
    <text evidence="2">The sequence shown here is derived from an EMBL/GenBank/DDBJ whole genome shotgun (WGS) entry which is preliminary data.</text>
</comment>
<proteinExistence type="predicted"/>
<dbReference type="Gene3D" id="3.90.1580.10">
    <property type="entry name" value="paralog of FGE (formylglycine-generating enzyme)"/>
    <property type="match status" value="1"/>
</dbReference>
<sequence>MRYRRSFALFPHAGVLMGALTGVLLLSACMSSPRTSGPALVNTLGMQMVRIPAGEFLMGNPFSVDEMARDFPAIERARLETQTDERPPHLVRISKPFLMAQHELTVGQFRLFLASSGYVPESVADGTGGYGYRRDYDPARSARGDAFEGRDPRYSWQNPGFPQNEDHPVTNVTWNDAQALADWLTRAEGVRYRLPTEAEWEYACRAGSTSHYPHGNGTEQLARTANTFDASTAALWPQWHSVAAPGDDGYAFTAPVGSFPPNALGLYDMVGNVWEWVSDLHSDDYYAQSPSQDPQGPTEGAVRVRRGGSWHTWPVYARCGFRNWNTASTRYTLVGIRLVRELKSNEH</sequence>
<dbReference type="PANTHER" id="PTHR23150:SF19">
    <property type="entry name" value="FORMYLGLYCINE-GENERATING ENZYME"/>
    <property type="match status" value="1"/>
</dbReference>
<dbReference type="GO" id="GO:0120147">
    <property type="term" value="F:formylglycine-generating oxidase activity"/>
    <property type="evidence" value="ECO:0007669"/>
    <property type="project" value="UniProtKB-EC"/>
</dbReference>
<dbReference type="Proteomes" id="UP001549320">
    <property type="component" value="Unassembled WGS sequence"/>
</dbReference>
<dbReference type="InterPro" id="IPR005532">
    <property type="entry name" value="SUMF_dom"/>
</dbReference>
<feature type="domain" description="Sulfatase-modifying factor enzyme-like" evidence="1">
    <location>
        <begin position="47"/>
        <end position="340"/>
    </location>
</feature>
<dbReference type="EC" id="1.8.3.7" evidence="2"/>
<organism evidence="2 3">
    <name type="scientific">Ottowia thiooxydans</name>
    <dbReference type="NCBI Taxonomy" id="219182"/>
    <lineage>
        <taxon>Bacteria</taxon>
        <taxon>Pseudomonadati</taxon>
        <taxon>Pseudomonadota</taxon>
        <taxon>Betaproteobacteria</taxon>
        <taxon>Burkholderiales</taxon>
        <taxon>Comamonadaceae</taxon>
        <taxon>Ottowia</taxon>
    </lineage>
</organism>
<dbReference type="Pfam" id="PF03781">
    <property type="entry name" value="FGE-sulfatase"/>
    <property type="match status" value="1"/>
</dbReference>
<dbReference type="InterPro" id="IPR042095">
    <property type="entry name" value="SUMF_sf"/>
</dbReference>
<evidence type="ECO:0000313" key="3">
    <source>
        <dbReference type="Proteomes" id="UP001549320"/>
    </source>
</evidence>
<reference evidence="2 3" key="1">
    <citation type="submission" date="2024-06" db="EMBL/GenBank/DDBJ databases">
        <title>Sorghum-associated microbial communities from plants grown in Nebraska, USA.</title>
        <authorList>
            <person name="Schachtman D."/>
        </authorList>
    </citation>
    <scope>NUCLEOTIDE SEQUENCE [LARGE SCALE GENOMIC DNA]</scope>
    <source>
        <strain evidence="2 3">2709</strain>
    </source>
</reference>
<evidence type="ECO:0000259" key="1">
    <source>
        <dbReference type="Pfam" id="PF03781"/>
    </source>
</evidence>
<evidence type="ECO:0000313" key="2">
    <source>
        <dbReference type="EMBL" id="MET4579860.1"/>
    </source>
</evidence>